<evidence type="ECO:0000313" key="2">
    <source>
        <dbReference type="Proteomes" id="UP001631993"/>
    </source>
</evidence>
<dbReference type="EMBL" id="JBJVNE010000055">
    <property type="protein sequence ID" value="MFM9653495.1"/>
    <property type="molecule type" value="Genomic_DNA"/>
</dbReference>
<gene>
    <name evidence="1" type="ORF">ACKI1S_46405</name>
</gene>
<sequence length="170" mass="17908">MTLWLAGMRTTADRLYETDLIGRTVFAATRSISQTIPTGAEVAANAISWDVIDLDVLGGWTAGQPTRYTITRSGWWVLKGSVAFNSSTAGTYRDCCWFINGGLPTGGRSRALVSTAIAAVSLTVPARSRPMLLAVGDYVQLVPSHNVGADLGTATGSLRPDVSLTYAGPA</sequence>
<organism evidence="1 2">
    <name type="scientific">Streptomyces galilaeus</name>
    <dbReference type="NCBI Taxonomy" id="33899"/>
    <lineage>
        <taxon>Bacteria</taxon>
        <taxon>Bacillati</taxon>
        <taxon>Actinomycetota</taxon>
        <taxon>Actinomycetes</taxon>
        <taxon>Kitasatosporales</taxon>
        <taxon>Streptomycetaceae</taxon>
        <taxon>Streptomyces</taxon>
    </lineage>
</organism>
<keyword evidence="2" id="KW-1185">Reference proteome</keyword>
<protein>
    <submittedName>
        <fullName evidence="1">Uncharacterized protein</fullName>
    </submittedName>
</protein>
<dbReference type="RefSeq" id="WP_369278409.1">
    <property type="nucleotide sequence ID" value="NZ_JBJVMW010000042.1"/>
</dbReference>
<dbReference type="Proteomes" id="UP001631993">
    <property type="component" value="Unassembled WGS sequence"/>
</dbReference>
<reference evidence="1 2" key="1">
    <citation type="submission" date="2024-12" db="EMBL/GenBank/DDBJ databases">
        <title>Forecasting of Potato common scab and diversities of Pathogenic streptomyces spp. in china.</title>
        <authorList>
            <person name="Handique U."/>
            <person name="Wu J."/>
        </authorList>
    </citation>
    <scope>NUCLEOTIDE SEQUENCE [LARGE SCALE GENOMIC DNA]</scope>
    <source>
        <strain evidence="1 2">ZRIMU1585</strain>
    </source>
</reference>
<proteinExistence type="predicted"/>
<evidence type="ECO:0000313" key="1">
    <source>
        <dbReference type="EMBL" id="MFM9653495.1"/>
    </source>
</evidence>
<comment type="caution">
    <text evidence="1">The sequence shown here is derived from an EMBL/GenBank/DDBJ whole genome shotgun (WGS) entry which is preliminary data.</text>
</comment>
<name>A0ABW9IYI4_STRGJ</name>
<accession>A0ABW9IYI4</accession>